<dbReference type="Proteomes" id="UP000035425">
    <property type="component" value="Unassembled WGS sequence"/>
</dbReference>
<sequence>MTSNVGATADRRRLLLEAARQLFGTRSYDDVTTTEIAKKAGVSYGLIAHHFGNKRGLYLAVMDDIRNELAAEQDSPVEGETLTEQLHNALRRHVDYIDSHRSGFLALLRGDLGADPGMRAMFDELRWSGASRILHRIGVHGEPPPVLRAAMRSWVAQFDELMLDRLDHGDTSVDTIVALAANALIAALGTVLSLDQNIELDPEVLAQLGSCQVT</sequence>
<organism evidence="6 7">
    <name type="scientific">Protofrankia coriariae</name>
    <dbReference type="NCBI Taxonomy" id="1562887"/>
    <lineage>
        <taxon>Bacteria</taxon>
        <taxon>Bacillati</taxon>
        <taxon>Actinomycetota</taxon>
        <taxon>Actinomycetes</taxon>
        <taxon>Frankiales</taxon>
        <taxon>Frankiaceae</taxon>
        <taxon>Protofrankia</taxon>
    </lineage>
</organism>
<dbReference type="Pfam" id="PF21943">
    <property type="entry name" value="TetR_C_46"/>
    <property type="match status" value="1"/>
</dbReference>
<dbReference type="InterPro" id="IPR001647">
    <property type="entry name" value="HTH_TetR"/>
</dbReference>
<keyword evidence="7" id="KW-1185">Reference proteome</keyword>
<feature type="domain" description="HTH tetR-type" evidence="5">
    <location>
        <begin position="9"/>
        <end position="69"/>
    </location>
</feature>
<evidence type="ECO:0000256" key="2">
    <source>
        <dbReference type="ARBA" id="ARBA00023125"/>
    </source>
</evidence>
<dbReference type="InterPro" id="IPR054129">
    <property type="entry name" value="DesT_TetR_C"/>
</dbReference>
<evidence type="ECO:0000313" key="6">
    <source>
        <dbReference type="EMBL" id="KLL10241.1"/>
    </source>
</evidence>
<dbReference type="PROSITE" id="PS50977">
    <property type="entry name" value="HTH_TETR_2"/>
    <property type="match status" value="1"/>
</dbReference>
<accession>A0ABR5F0J3</accession>
<evidence type="ECO:0000259" key="5">
    <source>
        <dbReference type="PROSITE" id="PS50977"/>
    </source>
</evidence>
<dbReference type="PRINTS" id="PR00455">
    <property type="entry name" value="HTHTETR"/>
</dbReference>
<dbReference type="EMBL" id="JWIO01000038">
    <property type="protein sequence ID" value="KLL10241.1"/>
    <property type="molecule type" value="Genomic_DNA"/>
</dbReference>
<dbReference type="Gene3D" id="1.10.357.10">
    <property type="entry name" value="Tetracycline Repressor, domain 2"/>
    <property type="match status" value="1"/>
</dbReference>
<protein>
    <recommendedName>
        <fullName evidence="5">HTH tetR-type domain-containing protein</fullName>
    </recommendedName>
</protein>
<name>A0ABR5F0J3_9ACTN</name>
<gene>
    <name evidence="6" type="ORF">FrCorBMG51_19200</name>
</gene>
<proteinExistence type="predicted"/>
<keyword evidence="3" id="KW-0804">Transcription</keyword>
<dbReference type="InterPro" id="IPR050109">
    <property type="entry name" value="HTH-type_TetR-like_transc_reg"/>
</dbReference>
<evidence type="ECO:0000256" key="4">
    <source>
        <dbReference type="PROSITE-ProRule" id="PRU00335"/>
    </source>
</evidence>
<dbReference type="PANTHER" id="PTHR30055">
    <property type="entry name" value="HTH-TYPE TRANSCRIPTIONAL REGULATOR RUTR"/>
    <property type="match status" value="1"/>
</dbReference>
<keyword evidence="2 4" id="KW-0238">DNA-binding</keyword>
<evidence type="ECO:0000256" key="1">
    <source>
        <dbReference type="ARBA" id="ARBA00023015"/>
    </source>
</evidence>
<evidence type="ECO:0000256" key="3">
    <source>
        <dbReference type="ARBA" id="ARBA00023163"/>
    </source>
</evidence>
<dbReference type="RefSeq" id="WP_047224434.1">
    <property type="nucleotide sequence ID" value="NZ_JWIO01000038.1"/>
</dbReference>
<reference evidence="6 7" key="1">
    <citation type="submission" date="2014-12" db="EMBL/GenBank/DDBJ databases">
        <title>Frankia sp. BMG5.1 draft genome.</title>
        <authorList>
            <person name="Gtari M."/>
            <person name="Ghodhbane-Gtari F."/>
            <person name="Nouioui I."/>
            <person name="Ktari A."/>
            <person name="Hezbri K."/>
            <person name="Mimouni W."/>
            <person name="Sbissi I."/>
            <person name="Ayari A."/>
            <person name="Yamanaka T."/>
            <person name="Normand P."/>
            <person name="Tisa L.S."/>
            <person name="Boudabous A."/>
        </authorList>
    </citation>
    <scope>NUCLEOTIDE SEQUENCE [LARGE SCALE GENOMIC DNA]</scope>
    <source>
        <strain evidence="6 7">BMG5.1</strain>
    </source>
</reference>
<evidence type="ECO:0000313" key="7">
    <source>
        <dbReference type="Proteomes" id="UP000035425"/>
    </source>
</evidence>
<dbReference type="Pfam" id="PF00440">
    <property type="entry name" value="TetR_N"/>
    <property type="match status" value="1"/>
</dbReference>
<keyword evidence="1" id="KW-0805">Transcription regulation</keyword>
<dbReference type="InterPro" id="IPR009057">
    <property type="entry name" value="Homeodomain-like_sf"/>
</dbReference>
<dbReference type="PANTHER" id="PTHR30055:SF174">
    <property type="entry name" value="TRANSCRIPTIONAL REGULATORY PROTEIN (PROBABLY TETR-FAMILY)-RELATED"/>
    <property type="match status" value="1"/>
</dbReference>
<comment type="caution">
    <text evidence="6">The sequence shown here is derived from an EMBL/GenBank/DDBJ whole genome shotgun (WGS) entry which is preliminary data.</text>
</comment>
<dbReference type="SUPFAM" id="SSF46689">
    <property type="entry name" value="Homeodomain-like"/>
    <property type="match status" value="1"/>
</dbReference>
<feature type="DNA-binding region" description="H-T-H motif" evidence="4">
    <location>
        <begin position="32"/>
        <end position="51"/>
    </location>
</feature>